<dbReference type="SUPFAM" id="SSF52540">
    <property type="entry name" value="P-loop containing nucleoside triphosphate hydrolases"/>
    <property type="match status" value="1"/>
</dbReference>
<evidence type="ECO:0000313" key="6">
    <source>
        <dbReference type="Proteomes" id="UP000077202"/>
    </source>
</evidence>
<reference evidence="5" key="1">
    <citation type="submission" date="2016-03" db="EMBL/GenBank/DDBJ databases">
        <title>Mechanisms controlling the formation of the plant cell surface in tip-growing cells are functionally conserved among land plants.</title>
        <authorList>
            <person name="Honkanen S."/>
            <person name="Jones V.A."/>
            <person name="Morieri G."/>
            <person name="Champion C."/>
            <person name="Hetherington A.J."/>
            <person name="Kelly S."/>
            <person name="Saint-Marcoux D."/>
            <person name="Proust H."/>
            <person name="Prescott H."/>
            <person name="Dolan L."/>
        </authorList>
    </citation>
    <scope>NUCLEOTIDE SEQUENCE [LARGE SCALE GENOMIC DNA]</scope>
    <source>
        <tissue evidence="5">Whole gametophyte</tissue>
    </source>
</reference>
<evidence type="ECO:0000259" key="3">
    <source>
        <dbReference type="Pfam" id="PF00931"/>
    </source>
</evidence>
<dbReference type="Gene3D" id="1.10.8.430">
    <property type="entry name" value="Helical domain of apoptotic protease-activating factors"/>
    <property type="match status" value="1"/>
</dbReference>
<dbReference type="GO" id="GO:0006952">
    <property type="term" value="P:defense response"/>
    <property type="evidence" value="ECO:0007669"/>
    <property type="project" value="UniProtKB-KW"/>
</dbReference>
<accession>A0A176WCB6</accession>
<dbReference type="EMBL" id="LVLJ01001262">
    <property type="protein sequence ID" value="OAE30729.1"/>
    <property type="molecule type" value="Genomic_DNA"/>
</dbReference>
<evidence type="ECO:0000259" key="4">
    <source>
        <dbReference type="Pfam" id="PF23598"/>
    </source>
</evidence>
<dbReference type="InterPro" id="IPR002182">
    <property type="entry name" value="NB-ARC"/>
</dbReference>
<dbReference type="GO" id="GO:0043531">
    <property type="term" value="F:ADP binding"/>
    <property type="evidence" value="ECO:0007669"/>
    <property type="project" value="InterPro"/>
</dbReference>
<dbReference type="PRINTS" id="PR00364">
    <property type="entry name" value="DISEASERSIST"/>
</dbReference>
<dbReference type="InterPro" id="IPR032675">
    <property type="entry name" value="LRR_dom_sf"/>
</dbReference>
<proteinExistence type="predicted"/>
<evidence type="ECO:0000256" key="2">
    <source>
        <dbReference type="ARBA" id="ARBA00022737"/>
    </source>
</evidence>
<keyword evidence="6" id="KW-1185">Reference proteome</keyword>
<keyword evidence="2" id="KW-0677">Repeat</keyword>
<gene>
    <name evidence="5" type="ORF">AXG93_402s1420</name>
</gene>
<dbReference type="InterPro" id="IPR027417">
    <property type="entry name" value="P-loop_NTPase"/>
</dbReference>
<organism evidence="5 6">
    <name type="scientific">Marchantia polymorpha subsp. ruderalis</name>
    <dbReference type="NCBI Taxonomy" id="1480154"/>
    <lineage>
        <taxon>Eukaryota</taxon>
        <taxon>Viridiplantae</taxon>
        <taxon>Streptophyta</taxon>
        <taxon>Embryophyta</taxon>
        <taxon>Marchantiophyta</taxon>
        <taxon>Marchantiopsida</taxon>
        <taxon>Marchantiidae</taxon>
        <taxon>Marchantiales</taxon>
        <taxon>Marchantiaceae</taxon>
        <taxon>Marchantia</taxon>
    </lineage>
</organism>
<feature type="domain" description="Disease resistance R13L4/SHOC-2-like LRR" evidence="4">
    <location>
        <begin position="929"/>
        <end position="1086"/>
    </location>
</feature>
<dbReference type="Pfam" id="PF23598">
    <property type="entry name" value="LRR_14"/>
    <property type="match status" value="2"/>
</dbReference>
<feature type="domain" description="Disease resistance R13L4/SHOC-2-like LRR" evidence="4">
    <location>
        <begin position="674"/>
        <end position="796"/>
    </location>
</feature>
<dbReference type="Gene3D" id="3.80.10.10">
    <property type="entry name" value="Ribonuclease Inhibitor"/>
    <property type="match status" value="3"/>
</dbReference>
<comment type="caution">
    <text evidence="5">The sequence shown here is derived from an EMBL/GenBank/DDBJ whole genome shotgun (WGS) entry which is preliminary data.</text>
</comment>
<dbReference type="Gene3D" id="3.40.50.300">
    <property type="entry name" value="P-loop containing nucleotide triphosphate hydrolases"/>
    <property type="match status" value="1"/>
</dbReference>
<dbReference type="SUPFAM" id="SSF52058">
    <property type="entry name" value="L domain-like"/>
    <property type="match status" value="2"/>
</dbReference>
<dbReference type="PANTHER" id="PTHR36766:SF69">
    <property type="entry name" value="DISEASE RESISTANCE PROTEIN RGA2-LIKE"/>
    <property type="match status" value="1"/>
</dbReference>
<dbReference type="InterPro" id="IPR055414">
    <property type="entry name" value="LRR_R13L4/SHOC2-like"/>
</dbReference>
<keyword evidence="1" id="KW-0433">Leucine-rich repeat</keyword>
<dbReference type="Proteomes" id="UP000077202">
    <property type="component" value="Unassembled WGS sequence"/>
</dbReference>
<dbReference type="InterPro" id="IPR003591">
    <property type="entry name" value="Leu-rich_rpt_typical-subtyp"/>
</dbReference>
<evidence type="ECO:0000313" key="5">
    <source>
        <dbReference type="EMBL" id="OAE30729.1"/>
    </source>
</evidence>
<sequence>MSIASTALKGKYCILRRKADVISTSRRGDRCIPQFVRFRDLEANLLEGVDCTLPVQSAYEASVALADPNNFIVCVQFCKVLELHDYPSFGIKSKFDVSYLVSARRSKKVRCFASAVVEDDKLPDTIVATPIAGEKMANENGIVDEERPVQHENGKVDRMTSKMKQLPPENLQKLDQKAVGVYTLVESVIPEVMQTNAILGLWGMGGAGKTTLAKLLFNKLSPKFEYSCFVSDAKLIDGKAEELRTRVKTHMHHRGQPMSLADVEGEWKQIQEKKLILVLDDVANEHDVQILNDIARESCVDESRYIVTSRHESLLNKLDDVCIYQVPLLDGESAESLFMSYAFPGRREPSSTLRPYVDQVVQKCEGLPLTLEILGKYLGRNNDEKTWKHTLQGLAEAEKLTGDEKLWAQLKLSYDSLDHKEKEMFLDVAAFFVESQYTLREAKCAWDILYEDTLEHWQNLLDLSLVYRVDDHRTLKMHHQLKALGRRIALTSGIGGKASRIWKPQAAFKLLNSPQQPETIGDDVEEIVTLRIDWSRGPDFAAQDDEVIWKNLRRMKELQYLDCSSKIELNEDSEFPPGLVLLSWRGVVTELPFDPALHDSLVVFKLDASRGQGKSNVRGLDYLPHNFGLLSSLRILELTRCSFDSLPDSFGQLCKLRRLKIADCDKLMTLPETFGKLSKLEYLEINCHKMHALPVSFGKLSHLEELFLHHCSFQIVPDTFCNLLRLRVLEMRHCGKLSTLPKKIGHLSSLQRFMISHCKTLRTLSENFGPFSSLTFLAIMYCDQLEKFPESLPSKLKEVKLYISGCPQIEKLPEALGRLVALDHLKVRLVCRLKALPESFGHLVALNHLEIDDCSRLEKLPESFGHMMSLNHLEIKRCHRIEILPESFGQLSGLAHLKIDDCSKLNALPESFGTLSSLEHLEIDDCNELETLPESFGQLLSLTHLRIRDCSKLRSLPDSFGGLVSLRTFEICDCYSLKAMPESFGNLPALKYLEISTCFNLVKLSLGNLKALKHLHITDCSVLQKLADSLERLRALKNLSISKCFKLDSLPELPESLERLVVEWVPLNNIPECIQRLPNLRTLELKALPFLTRVPEWLPNVTPPVEQQSIFRVQEGKFIMEVKPQAPEQPAKEEMPAHERSDIEWRLRVLEISDMQAFYQLKYGYKGLVTGKYDMAMDMVRAKNYEQALVHLNALLHMPQFLAKSIEFEESDDHKYTLRDINIVKRLMAGDPKVCELMKDFGSTDLSELIFTKAKEAYDSAMAKLEAHDPQGAFDQLDSLISLFQELNLMDLLEDYQYEEFLTEERARVTKLLVSSSKSVKA</sequence>
<dbReference type="Pfam" id="PF00931">
    <property type="entry name" value="NB-ARC"/>
    <property type="match status" value="1"/>
</dbReference>
<dbReference type="PANTHER" id="PTHR36766">
    <property type="entry name" value="PLANT BROAD-SPECTRUM MILDEW RESISTANCE PROTEIN RPW8"/>
    <property type="match status" value="1"/>
</dbReference>
<protein>
    <submittedName>
        <fullName evidence="5">Uncharacterized protein</fullName>
    </submittedName>
</protein>
<name>A0A176WCB6_MARPO</name>
<evidence type="ECO:0000256" key="1">
    <source>
        <dbReference type="ARBA" id="ARBA00022614"/>
    </source>
</evidence>
<feature type="domain" description="NB-ARC" evidence="3">
    <location>
        <begin position="185"/>
        <end position="346"/>
    </location>
</feature>
<dbReference type="SMART" id="SM00369">
    <property type="entry name" value="LRR_TYP"/>
    <property type="match status" value="3"/>
</dbReference>
<dbReference type="InterPro" id="IPR042197">
    <property type="entry name" value="Apaf_helical"/>
</dbReference>